<reference evidence="1 2" key="1">
    <citation type="submission" date="2024-01" db="EMBL/GenBank/DDBJ databases">
        <title>Sphingobacterium tenebrionis sp. nov., a novel endophyte isolated from tenebrio molitor intestines.</title>
        <authorList>
            <person name="Zhang C."/>
        </authorList>
    </citation>
    <scope>NUCLEOTIDE SEQUENCE [LARGE SCALE GENOMIC DNA]</scope>
    <source>
        <strain evidence="1 2">PU5-4</strain>
    </source>
</reference>
<sequence>MKVKVTIKHVFYILEALCLTITCCYAQSSKEWPQITVQREMSVHPGINSLDLSISASKVEGFKGSVRLALPQGADVLGRELIPLEIGESQVRYFSIKFRMAGLHLAQDKEAILELMDSTGRIRESVGIRLTVPSRRLVRMANETLFQYIRQVGDSIETRVRVSNLGTRREVVKIVYSSDDRIGKAEFLESTIELDPGEDTLIRRSIIVERYILQRSQYTVNVSGMYQNSDLVDNISLVFTSLSSHRDFARMFPSDASRAWQTPNFMELQADNLASPLPTYHLRAQGDYTLMGSRTHFGAMMYHVNGMSRPVISNTYMEMALGGHVLTLGNIQESLEMPVYGSGVRYSHRDTSKTISYTLALLERSSDLLAGLYGQGLGHAAYAKFEKWVRPAGRMAYQAEVVMERNDLDSTRSLLVYNQFDLLAARAPRGASLKGRLGFGLHGLQGEGEGRRHFIPSAAGGLNFTWQPGKWQLNSEGFYSSPYYPGNRRGTLQVMNRLSRNWRKANLSLDQTFMDQNPSYLSLNSFLYHQRSSRISASVFAPLTPRMNIGLVPRLLSEQTRLQTALGESILQTRSMGLLFSGNLRSSDLRHQFNFSLENALVDRKGQDQTGWAMRADLGYSYGEFAMNGSYQKGAMQSLDLIGSSSMVGQPDRFSVSARVGGKLLDGRFGWNAGSMAFLSSSNGDSYGVNLDLRYRAMPRTEIQGNLQLSRNSNGRGDAFMYNNLRLGVRQILPYRDPMSPRIKRGNIQVQCFFDSNGNGIFDPDEKPAGSYNFSMGDFLLTTDQQGLSTFSSLPYGTYKLYFPPREQYLAETRILDLDHRKVELRVPLRLGGEVRGRLAIDYVPGISRRVDYELRDIRVLALYDGGRYEMMCDSNGEFRASLPEGTYSIQVDLQSLPADIVHNGMGTEVHLRPGKIAEVSVIHLSVRAKRVEVKRFGTP</sequence>
<gene>
    <name evidence="1" type="ORF">VJ786_01150</name>
</gene>
<dbReference type="EMBL" id="JAYLLN010000001">
    <property type="protein sequence ID" value="MEI5983498.1"/>
    <property type="molecule type" value="Genomic_DNA"/>
</dbReference>
<dbReference type="RefSeq" id="WP_336557094.1">
    <property type="nucleotide sequence ID" value="NZ_JAYLLN010000001.1"/>
</dbReference>
<dbReference type="SUPFAM" id="SSF117074">
    <property type="entry name" value="Hypothetical protein PA1324"/>
    <property type="match status" value="1"/>
</dbReference>
<evidence type="ECO:0000313" key="1">
    <source>
        <dbReference type="EMBL" id="MEI5983498.1"/>
    </source>
</evidence>
<organism evidence="1 2">
    <name type="scientific">Sphingobacterium tenebrionis</name>
    <dbReference type="NCBI Taxonomy" id="3111775"/>
    <lineage>
        <taxon>Bacteria</taxon>
        <taxon>Pseudomonadati</taxon>
        <taxon>Bacteroidota</taxon>
        <taxon>Sphingobacteriia</taxon>
        <taxon>Sphingobacteriales</taxon>
        <taxon>Sphingobacteriaceae</taxon>
        <taxon>Sphingobacterium</taxon>
    </lineage>
</organism>
<keyword evidence="2" id="KW-1185">Reference proteome</keyword>
<evidence type="ECO:0008006" key="3">
    <source>
        <dbReference type="Google" id="ProtNLM"/>
    </source>
</evidence>
<protein>
    <recommendedName>
        <fullName evidence="3">Carboxypeptidase regulatory-like domain-containing protein</fullName>
    </recommendedName>
</protein>
<comment type="caution">
    <text evidence="1">The sequence shown here is derived from an EMBL/GenBank/DDBJ whole genome shotgun (WGS) entry which is preliminary data.</text>
</comment>
<evidence type="ECO:0000313" key="2">
    <source>
        <dbReference type="Proteomes" id="UP001363035"/>
    </source>
</evidence>
<accession>A0ABU8I1S6</accession>
<dbReference type="Gene3D" id="2.60.40.10">
    <property type="entry name" value="Immunoglobulins"/>
    <property type="match status" value="1"/>
</dbReference>
<dbReference type="InterPro" id="IPR013783">
    <property type="entry name" value="Ig-like_fold"/>
</dbReference>
<dbReference type="Proteomes" id="UP001363035">
    <property type="component" value="Unassembled WGS sequence"/>
</dbReference>
<name>A0ABU8I1S6_9SPHI</name>
<proteinExistence type="predicted"/>